<dbReference type="AlphaFoldDB" id="A0A5J4VDW5"/>
<protein>
    <submittedName>
        <fullName evidence="1">Uncharacterized protein</fullName>
    </submittedName>
</protein>
<proteinExistence type="predicted"/>
<dbReference type="Proteomes" id="UP000324800">
    <property type="component" value="Unassembled WGS sequence"/>
</dbReference>
<dbReference type="EMBL" id="SNRW01007767">
    <property type="protein sequence ID" value="KAA6380675.1"/>
    <property type="molecule type" value="Genomic_DNA"/>
</dbReference>
<name>A0A5J4VDW5_9EUKA</name>
<evidence type="ECO:0000313" key="1">
    <source>
        <dbReference type="EMBL" id="KAA6380675.1"/>
    </source>
</evidence>
<reference evidence="1 2" key="1">
    <citation type="submission" date="2019-03" db="EMBL/GenBank/DDBJ databases">
        <title>Single cell metagenomics reveals metabolic interactions within the superorganism composed of flagellate Streblomastix strix and complex community of Bacteroidetes bacteria on its surface.</title>
        <authorList>
            <person name="Treitli S.C."/>
            <person name="Kolisko M."/>
            <person name="Husnik F."/>
            <person name="Keeling P."/>
            <person name="Hampl V."/>
        </authorList>
    </citation>
    <scope>NUCLEOTIDE SEQUENCE [LARGE SCALE GENOMIC DNA]</scope>
    <source>
        <strain evidence="1">ST1C</strain>
    </source>
</reference>
<sequence length="138" mass="16447">MRFSIRLNSRWCLRYIQECCYEQVQSELVNKRYGRVMSTAFCTAGGKGEEQYEVIMNGLMYIQYFLRALHYGRNDFYWQPSLQPLPLLARNTEEQMEEEVANEELEAQMNNNGYDDSNIKDYANYVKEVVLNHFIRRG</sequence>
<evidence type="ECO:0000313" key="2">
    <source>
        <dbReference type="Proteomes" id="UP000324800"/>
    </source>
</evidence>
<organism evidence="1 2">
    <name type="scientific">Streblomastix strix</name>
    <dbReference type="NCBI Taxonomy" id="222440"/>
    <lineage>
        <taxon>Eukaryota</taxon>
        <taxon>Metamonada</taxon>
        <taxon>Preaxostyla</taxon>
        <taxon>Oxymonadida</taxon>
        <taxon>Streblomastigidae</taxon>
        <taxon>Streblomastix</taxon>
    </lineage>
</organism>
<accession>A0A5J4VDW5</accession>
<comment type="caution">
    <text evidence="1">The sequence shown here is derived from an EMBL/GenBank/DDBJ whole genome shotgun (WGS) entry which is preliminary data.</text>
</comment>
<gene>
    <name evidence="1" type="ORF">EZS28_023798</name>
</gene>